<keyword evidence="8" id="KW-0966">Cell projection</keyword>
<dbReference type="Pfam" id="PF07196">
    <property type="entry name" value="Flagellin_IN"/>
    <property type="match status" value="1"/>
</dbReference>
<dbReference type="InterPro" id="IPR010810">
    <property type="entry name" value="Flagellin_hook_IN_motif"/>
</dbReference>
<dbReference type="Pfam" id="PF07195">
    <property type="entry name" value="FliD_C"/>
    <property type="match status" value="1"/>
</dbReference>
<dbReference type="InterPro" id="IPR040026">
    <property type="entry name" value="FliD"/>
</dbReference>
<comment type="caution">
    <text evidence="8">The sequence shown here is derived from an EMBL/GenBank/DDBJ whole genome shotgun (WGS) entry which is preliminary data.</text>
</comment>
<feature type="domain" description="Flagellar hook-associated protein 2 N-terminal" evidence="6">
    <location>
        <begin position="10"/>
        <end position="108"/>
    </location>
</feature>
<evidence type="ECO:0000259" key="7">
    <source>
        <dbReference type="Pfam" id="PF07195"/>
    </source>
</evidence>
<dbReference type="GO" id="GO:0009421">
    <property type="term" value="C:bacterial-type flagellum filament cap"/>
    <property type="evidence" value="ECO:0007669"/>
    <property type="project" value="InterPro"/>
</dbReference>
<feature type="domain" description="Flagellar hook-associated protein 2 C-terminal" evidence="7">
    <location>
        <begin position="218"/>
        <end position="454"/>
    </location>
</feature>
<dbReference type="Proteomes" id="UP000283077">
    <property type="component" value="Unassembled WGS sequence"/>
</dbReference>
<gene>
    <name evidence="8" type="ORF">EOE67_15060</name>
</gene>
<keyword evidence="9" id="KW-1185">Reference proteome</keyword>
<dbReference type="GO" id="GO:0005576">
    <property type="term" value="C:extracellular region"/>
    <property type="evidence" value="ECO:0007669"/>
    <property type="project" value="UniProtKB-SubCell"/>
</dbReference>
<organism evidence="8 9">
    <name type="scientific">Rheinheimera riviphila</name>
    <dbReference type="NCBI Taxonomy" id="1834037"/>
    <lineage>
        <taxon>Bacteria</taxon>
        <taxon>Pseudomonadati</taxon>
        <taxon>Pseudomonadota</taxon>
        <taxon>Gammaproteobacteria</taxon>
        <taxon>Chromatiales</taxon>
        <taxon>Chromatiaceae</taxon>
        <taxon>Rheinheimera</taxon>
    </lineage>
</organism>
<evidence type="ECO:0000259" key="6">
    <source>
        <dbReference type="Pfam" id="PF02465"/>
    </source>
</evidence>
<dbReference type="RefSeq" id="WP_127700158.1">
    <property type="nucleotide sequence ID" value="NZ_SACS01000017.1"/>
</dbReference>
<evidence type="ECO:0000313" key="9">
    <source>
        <dbReference type="Proteomes" id="UP000283077"/>
    </source>
</evidence>
<comment type="subunit">
    <text evidence="2 5">Homopentamer.</text>
</comment>
<dbReference type="GO" id="GO:0071973">
    <property type="term" value="P:bacterial-type flagellum-dependent cell motility"/>
    <property type="evidence" value="ECO:0007669"/>
    <property type="project" value="TreeGrafter"/>
</dbReference>
<evidence type="ECO:0000256" key="3">
    <source>
        <dbReference type="ARBA" id="ARBA00023054"/>
    </source>
</evidence>
<evidence type="ECO:0000256" key="2">
    <source>
        <dbReference type="ARBA" id="ARBA00011255"/>
    </source>
</evidence>
<dbReference type="Pfam" id="PF02465">
    <property type="entry name" value="FliD_N"/>
    <property type="match status" value="1"/>
</dbReference>
<accession>A0A437QJ84</accession>
<dbReference type="EMBL" id="SACS01000017">
    <property type="protein sequence ID" value="RVU34560.1"/>
    <property type="molecule type" value="Genomic_DNA"/>
</dbReference>
<dbReference type="GO" id="GO:0009424">
    <property type="term" value="C:bacterial-type flagellum hook"/>
    <property type="evidence" value="ECO:0007669"/>
    <property type="project" value="UniProtKB-UniRule"/>
</dbReference>
<dbReference type="InterPro" id="IPR010809">
    <property type="entry name" value="FliD_C"/>
</dbReference>
<evidence type="ECO:0000256" key="4">
    <source>
        <dbReference type="ARBA" id="ARBA00023143"/>
    </source>
</evidence>
<sequence length="475" mass="50305">MAITALGTASGLDLESLVKQLVQVERASKESRLEKVSKGLDSSLSGFGKLKSALSKFQDSVKALSTENLSARTTTVKQPTDDKTYLEAKAKTTSATGSFDIKVNALAEGSRLETAGGAFASASSIVSTTAGKMTFSAGTKSFEVNVTANMTLDQLRQKINSTGSNFGVSANLINSSDTGTKLVLTSNVTGLGNNLTVTNNNAELNSVSTGGLVVAKNAADAVITIDGILTKSKTNVFSNAIQDVELTVSTITPDGNNARMTIATDKKQAEDKIKTFMDSYNALVTEVDTLSRNRMLSTDGKTVILEGGDLNGDSMVRGIMSQVSSIMTGAVKSADPKLNNLYALGITFTDQGKMEIQAKSSFGNLSGRERLDKALDENYDLIGSLFTSKDGLGTLSTKLSTEFTQRGGLLAGKEESLKAEIRKNGKDKEAFELYMFSFESTMRQRYGALDSQLGGLQRTSSFLSQQLASLPKIGG</sequence>
<keyword evidence="8" id="KW-0969">Cilium</keyword>
<evidence type="ECO:0000256" key="5">
    <source>
        <dbReference type="RuleBase" id="RU362066"/>
    </source>
</evidence>
<name>A0A437QJ84_9GAMM</name>
<comment type="subcellular location">
    <subcellularLocation>
        <location evidence="5">Secreted</location>
    </subcellularLocation>
    <subcellularLocation>
        <location evidence="5">Bacterial flagellum</location>
    </subcellularLocation>
</comment>
<dbReference type="GO" id="GO:0007155">
    <property type="term" value="P:cell adhesion"/>
    <property type="evidence" value="ECO:0007669"/>
    <property type="project" value="InterPro"/>
</dbReference>
<keyword evidence="4 5" id="KW-0975">Bacterial flagellum</keyword>
<dbReference type="OrthoDB" id="5980200at2"/>
<dbReference type="PANTHER" id="PTHR30288:SF0">
    <property type="entry name" value="FLAGELLAR HOOK-ASSOCIATED PROTEIN 2"/>
    <property type="match status" value="1"/>
</dbReference>
<dbReference type="PANTHER" id="PTHR30288">
    <property type="entry name" value="FLAGELLAR CAP/ASSEMBLY PROTEIN FLID"/>
    <property type="match status" value="1"/>
</dbReference>
<protein>
    <recommendedName>
        <fullName evidence="5">Flagellar hook-associated protein 2</fullName>
        <shortName evidence="5">HAP2</shortName>
    </recommendedName>
    <alternativeName>
        <fullName evidence="5">Flagellar cap protein</fullName>
    </alternativeName>
</protein>
<proteinExistence type="inferred from homology"/>
<keyword evidence="3" id="KW-0175">Coiled coil</keyword>
<comment type="similarity">
    <text evidence="1 5">Belongs to the FliD family.</text>
</comment>
<evidence type="ECO:0000256" key="1">
    <source>
        <dbReference type="ARBA" id="ARBA00009764"/>
    </source>
</evidence>
<keyword evidence="8" id="KW-0282">Flagellum</keyword>
<comment type="function">
    <text evidence="5">Required for morphogenesis and for the elongation of the flagellar filament by facilitating polymerization of the flagellin monomers at the tip of growing filament. Forms a capping structure, which prevents flagellin subunits (transported through the central channel of the flagellum) from leaking out without polymerization at the distal end.</text>
</comment>
<dbReference type="InterPro" id="IPR003481">
    <property type="entry name" value="FliD_N"/>
</dbReference>
<keyword evidence="5" id="KW-0964">Secreted</keyword>
<dbReference type="AlphaFoldDB" id="A0A437QJ84"/>
<evidence type="ECO:0000313" key="8">
    <source>
        <dbReference type="EMBL" id="RVU34560.1"/>
    </source>
</evidence>
<reference evidence="8 9" key="1">
    <citation type="submission" date="2019-01" db="EMBL/GenBank/DDBJ databases">
        <authorList>
            <person name="Chen W.-M."/>
        </authorList>
    </citation>
    <scope>NUCLEOTIDE SEQUENCE [LARGE SCALE GENOMIC DNA]</scope>
    <source>
        <strain evidence="8 9">KYPC3</strain>
    </source>
</reference>